<protein>
    <recommendedName>
        <fullName evidence="2">phospholipase C</fullName>
        <ecNumber evidence="2">3.1.4.3</ecNumber>
    </recommendedName>
</protein>
<dbReference type="InterPro" id="IPR008475">
    <property type="entry name" value="PLipase_C_C"/>
</dbReference>
<evidence type="ECO:0000256" key="1">
    <source>
        <dbReference type="ARBA" id="ARBA00009717"/>
    </source>
</evidence>
<keyword evidence="5" id="KW-0732">Signal</keyword>
<accession>A0A840YT52</accession>
<organism evidence="7 8">
    <name type="scientific">Sphingomonas xinjiangensis</name>
    <dbReference type="NCBI Taxonomy" id="643568"/>
    <lineage>
        <taxon>Bacteria</taxon>
        <taxon>Pseudomonadati</taxon>
        <taxon>Pseudomonadota</taxon>
        <taxon>Alphaproteobacteria</taxon>
        <taxon>Sphingomonadales</taxon>
        <taxon>Sphingomonadaceae</taxon>
        <taxon>Sphingomonas</taxon>
    </lineage>
</organism>
<gene>
    <name evidence="7" type="ORF">FHT02_004093</name>
</gene>
<evidence type="ECO:0000256" key="3">
    <source>
        <dbReference type="ARBA" id="ARBA00022801"/>
    </source>
</evidence>
<sequence>MTDLTRRALIGAGLSGAGLAALPPAIALAAGIAPDVRSGTIRDVEHVVILMQENRGFDHYFGTLRGVRGFGDRLPIPLAAMPGEPQPRTVWQQRDRTAPGGARTVLPFHLDTRRAFDLMRMEGTPHSWPDAQAGWDDGRMAHWPEAKSQRAMGHYRRGDIPFQFALAEAFTICDAYHCSAQTGTNTNRLFLWSGTNDPRGAQGGPAIGNSHDSLPEDGGAAAPYRWTTTVERLQAAGVDWRIYQDMADNFTDNPLVGFAAFRDAHRGEGDPALRERALTTRGLNRLREDVLGGRLPQVSYIIATAKGSEHPGPSSPAQGAAYTADVIDALTADPAVWARTVLLVMFDENDGFFDHVPPPAPPSRAADGSLWGGSSVDLTGEYHLVPSKGDAAVDKPDYRGRAYGLGPRVPLYVISPWSRGGWVNSETFDHTSVIRFLEARFGIRETNISPWRRAICGDLTSAFDFSAGRGGEALTLPNPRGDADRAAAIPRQVSPPAPVGQKLPRQEPGIRRARPLRYRLETRAAVDSDRIALSFQVAPGTPGAVFHVYDCAALAAVPRRFTVGSGEQIVAHWPLSGAGDYDLWVLGPNGFHRHFKGGREDIALAALDWRITAHEVALQIPSGAAGATLMVERLRTGRATLAVRPAAGTYRWSSAEDFGWYDVVVTSAAYPLFRRRLAGRYDRAGRATCSDPFLVG</sequence>
<dbReference type="InterPro" id="IPR007312">
    <property type="entry name" value="Phosphoesterase"/>
</dbReference>
<dbReference type="Pfam" id="PF04185">
    <property type="entry name" value="Phosphoesterase"/>
    <property type="match status" value="1"/>
</dbReference>
<dbReference type="GO" id="GO:0034480">
    <property type="term" value="F:phosphatidylcholine phospholipase C activity"/>
    <property type="evidence" value="ECO:0007669"/>
    <property type="project" value="UniProtKB-EC"/>
</dbReference>
<dbReference type="PROSITE" id="PS51318">
    <property type="entry name" value="TAT"/>
    <property type="match status" value="1"/>
</dbReference>
<feature type="chain" id="PRO_5032434922" description="phospholipase C" evidence="5">
    <location>
        <begin position="30"/>
        <end position="696"/>
    </location>
</feature>
<dbReference type="Gene3D" id="3.40.720.10">
    <property type="entry name" value="Alkaline Phosphatase, subunit A"/>
    <property type="match status" value="2"/>
</dbReference>
<dbReference type="AlphaFoldDB" id="A0A840YT52"/>
<evidence type="ECO:0000256" key="4">
    <source>
        <dbReference type="SAM" id="MobiDB-lite"/>
    </source>
</evidence>
<dbReference type="Pfam" id="PF05506">
    <property type="entry name" value="PLipase_C_C"/>
    <property type="match status" value="1"/>
</dbReference>
<dbReference type="NCBIfam" id="TIGR03396">
    <property type="entry name" value="PC_PLC"/>
    <property type="match status" value="1"/>
</dbReference>
<feature type="signal peptide" evidence="5">
    <location>
        <begin position="1"/>
        <end position="29"/>
    </location>
</feature>
<comment type="similarity">
    <text evidence="1">Belongs to the bacterial phospholipase C family.</text>
</comment>
<dbReference type="EC" id="3.1.4.3" evidence="2"/>
<dbReference type="InterPro" id="IPR017850">
    <property type="entry name" value="Alkaline_phosphatase_core_sf"/>
</dbReference>
<dbReference type="GO" id="GO:0016042">
    <property type="term" value="P:lipid catabolic process"/>
    <property type="evidence" value="ECO:0007669"/>
    <property type="project" value="InterPro"/>
</dbReference>
<keyword evidence="8" id="KW-1185">Reference proteome</keyword>
<dbReference type="InterPro" id="IPR006311">
    <property type="entry name" value="TAT_signal"/>
</dbReference>
<dbReference type="PANTHER" id="PTHR31956:SF36">
    <property type="entry name" value="NON-HEMOLYTIC PHOSPHOLIPASE C"/>
    <property type="match status" value="1"/>
</dbReference>
<dbReference type="PANTHER" id="PTHR31956">
    <property type="entry name" value="NON-SPECIFIC PHOSPHOLIPASE C4-RELATED"/>
    <property type="match status" value="1"/>
</dbReference>
<dbReference type="InterPro" id="IPR017767">
    <property type="entry name" value="PC-PLC"/>
</dbReference>
<proteinExistence type="inferred from homology"/>
<comment type="caution">
    <text evidence="7">The sequence shown here is derived from an EMBL/GenBank/DDBJ whole genome shotgun (WGS) entry which is preliminary data.</text>
</comment>
<feature type="domain" description="Bacterial phospholipase C C-terminal" evidence="6">
    <location>
        <begin position="513"/>
        <end position="597"/>
    </location>
</feature>
<dbReference type="Proteomes" id="UP000527143">
    <property type="component" value="Unassembled WGS sequence"/>
</dbReference>
<name>A0A840YT52_9SPHN</name>
<feature type="region of interest" description="Disordered" evidence="4">
    <location>
        <begin position="200"/>
        <end position="220"/>
    </location>
</feature>
<dbReference type="CDD" id="cd16014">
    <property type="entry name" value="PLC"/>
    <property type="match status" value="1"/>
</dbReference>
<evidence type="ECO:0000256" key="5">
    <source>
        <dbReference type="SAM" id="SignalP"/>
    </source>
</evidence>
<evidence type="ECO:0000256" key="2">
    <source>
        <dbReference type="ARBA" id="ARBA00012018"/>
    </source>
</evidence>
<evidence type="ECO:0000259" key="6">
    <source>
        <dbReference type="Pfam" id="PF05506"/>
    </source>
</evidence>
<evidence type="ECO:0000313" key="8">
    <source>
        <dbReference type="Proteomes" id="UP000527143"/>
    </source>
</evidence>
<keyword evidence="3 7" id="KW-0378">Hydrolase</keyword>
<dbReference type="RefSeq" id="WP_184091660.1">
    <property type="nucleotide sequence ID" value="NZ_JACIJF010000027.1"/>
</dbReference>
<dbReference type="EMBL" id="JACIJF010000027">
    <property type="protein sequence ID" value="MBB5712832.1"/>
    <property type="molecule type" value="Genomic_DNA"/>
</dbReference>
<evidence type="ECO:0000313" key="7">
    <source>
        <dbReference type="EMBL" id="MBB5712832.1"/>
    </source>
</evidence>
<reference evidence="7 8" key="1">
    <citation type="submission" date="2020-08" db="EMBL/GenBank/DDBJ databases">
        <title>Genomic Encyclopedia of Type Strains, Phase IV (KMG-IV): sequencing the most valuable type-strain genomes for metagenomic binning, comparative biology and taxonomic classification.</title>
        <authorList>
            <person name="Goeker M."/>
        </authorList>
    </citation>
    <scope>NUCLEOTIDE SEQUENCE [LARGE SCALE GENOMIC DNA]</scope>
    <source>
        <strain evidence="7 8">DSM 26736</strain>
    </source>
</reference>